<dbReference type="InterPro" id="IPR029021">
    <property type="entry name" value="Prot-tyrosine_phosphatase-like"/>
</dbReference>
<dbReference type="EMBL" id="PIQC01000004">
    <property type="protein sequence ID" value="RUO69581.1"/>
    <property type="molecule type" value="Genomic_DNA"/>
</dbReference>
<name>A0A432Z090_9GAMM</name>
<dbReference type="Gene3D" id="3.90.190.10">
    <property type="entry name" value="Protein tyrosine phosphatase superfamily"/>
    <property type="match status" value="1"/>
</dbReference>
<sequence length="160" mass="17985">MLEIYERVIVANDQSCTSGNAKTAIVHACKSPCHQREIGYRGNLPNTHPNYLVFEKENDLFLNIIDPPVPLFKPALFVTFLDFAKNHWEQGQTLLIHCNQGESRAPSLAMLFLAKSIGSIPDTSYEAASAAFEKLYPRYNPGQGIQTYFSKNWSLLGTDF</sequence>
<dbReference type="Proteomes" id="UP000288058">
    <property type="component" value="Unassembled WGS sequence"/>
</dbReference>
<dbReference type="SUPFAM" id="SSF52799">
    <property type="entry name" value="(Phosphotyrosine protein) phosphatases II"/>
    <property type="match status" value="1"/>
</dbReference>
<organism evidence="1 2">
    <name type="scientific">Idiomarina ramblicola</name>
    <dbReference type="NCBI Taxonomy" id="263724"/>
    <lineage>
        <taxon>Bacteria</taxon>
        <taxon>Pseudomonadati</taxon>
        <taxon>Pseudomonadota</taxon>
        <taxon>Gammaproteobacteria</taxon>
        <taxon>Alteromonadales</taxon>
        <taxon>Idiomarinaceae</taxon>
        <taxon>Idiomarina</taxon>
    </lineage>
</organism>
<evidence type="ECO:0000313" key="2">
    <source>
        <dbReference type="Proteomes" id="UP000288058"/>
    </source>
</evidence>
<keyword evidence="2" id="KW-1185">Reference proteome</keyword>
<protein>
    <recommendedName>
        <fullName evidence="3">Phosphatase</fullName>
    </recommendedName>
</protein>
<accession>A0A432Z090</accession>
<evidence type="ECO:0008006" key="3">
    <source>
        <dbReference type="Google" id="ProtNLM"/>
    </source>
</evidence>
<dbReference type="AlphaFoldDB" id="A0A432Z090"/>
<reference evidence="2" key="1">
    <citation type="journal article" date="2018" name="Front. Microbiol.">
        <title>Genome-Based Analysis Reveals the Taxonomy and Diversity of the Family Idiomarinaceae.</title>
        <authorList>
            <person name="Liu Y."/>
            <person name="Lai Q."/>
            <person name="Shao Z."/>
        </authorList>
    </citation>
    <scope>NUCLEOTIDE SEQUENCE [LARGE SCALE GENOMIC DNA]</scope>
    <source>
        <strain evidence="2">R22</strain>
    </source>
</reference>
<dbReference type="OrthoDB" id="9814896at2"/>
<dbReference type="RefSeq" id="WP_126781434.1">
    <property type="nucleotide sequence ID" value="NZ_PIQC01000004.1"/>
</dbReference>
<evidence type="ECO:0000313" key="1">
    <source>
        <dbReference type="EMBL" id="RUO69581.1"/>
    </source>
</evidence>
<gene>
    <name evidence="1" type="ORF">CWI78_06565</name>
</gene>
<proteinExistence type="predicted"/>
<comment type="caution">
    <text evidence="1">The sequence shown here is derived from an EMBL/GenBank/DDBJ whole genome shotgun (WGS) entry which is preliminary data.</text>
</comment>